<protein>
    <submittedName>
        <fullName evidence="1">Uncharacterized protein</fullName>
    </submittedName>
</protein>
<comment type="caution">
    <text evidence="1">The sequence shown here is derived from an EMBL/GenBank/DDBJ whole genome shotgun (WGS) entry which is preliminary data.</text>
</comment>
<dbReference type="OrthoDB" id="7696867at2759"/>
<dbReference type="EMBL" id="QOIP01000007">
    <property type="protein sequence ID" value="RLU20483.1"/>
    <property type="molecule type" value="Genomic_DNA"/>
</dbReference>
<organism evidence="1">
    <name type="scientific">Ooceraea biroi</name>
    <name type="common">Clonal raider ant</name>
    <name type="synonym">Cerapachys biroi</name>
    <dbReference type="NCBI Taxonomy" id="2015173"/>
    <lineage>
        <taxon>Eukaryota</taxon>
        <taxon>Metazoa</taxon>
        <taxon>Ecdysozoa</taxon>
        <taxon>Arthropoda</taxon>
        <taxon>Hexapoda</taxon>
        <taxon>Insecta</taxon>
        <taxon>Pterygota</taxon>
        <taxon>Neoptera</taxon>
        <taxon>Endopterygota</taxon>
        <taxon>Hymenoptera</taxon>
        <taxon>Apocrita</taxon>
        <taxon>Aculeata</taxon>
        <taxon>Formicoidea</taxon>
        <taxon>Formicidae</taxon>
        <taxon>Dorylinae</taxon>
        <taxon>Ooceraea</taxon>
    </lineage>
</organism>
<name>A0A3L8DJY5_OOCBI</name>
<accession>A0A3L8DJY5</accession>
<proteinExistence type="predicted"/>
<sequence length="174" mass="19239">MSNFSDLHQISDISSISMISQCSGKLIGRVDSAQNLLDNHSGTSNKFAANNETNPIEKAMKSLVLCEESMSAHAKANIVYQCVKEAPLNHKGVLPDSTVSKLQTLLLIHELDKYMHLPSSTKHMPDELALLGIIDLPPSDLTPGEKLDVKCCVETMLREKIHDIISRQVIVHRK</sequence>
<dbReference type="AlphaFoldDB" id="A0A3L8DJY5"/>
<reference evidence="1" key="1">
    <citation type="journal article" date="2018" name="Genome Res.">
        <title>The genomic architecture and molecular evolution of ant odorant receptors.</title>
        <authorList>
            <person name="McKenzie S.K."/>
            <person name="Kronauer D.J.C."/>
        </authorList>
    </citation>
    <scope>NUCLEOTIDE SEQUENCE [LARGE SCALE GENOMIC DNA]</scope>
    <source>
        <strain evidence="1">Clonal line C1</strain>
    </source>
</reference>
<gene>
    <name evidence="1" type="ORF">DMN91_007093</name>
</gene>
<evidence type="ECO:0000313" key="1">
    <source>
        <dbReference type="EMBL" id="RLU20483.1"/>
    </source>
</evidence>
<reference evidence="1" key="2">
    <citation type="submission" date="2018-07" db="EMBL/GenBank/DDBJ databases">
        <authorList>
            <person name="Mckenzie S.K."/>
            <person name="Kronauer D.J.C."/>
        </authorList>
    </citation>
    <scope>NUCLEOTIDE SEQUENCE</scope>
    <source>
        <strain evidence="1">Clonal line C1</strain>
    </source>
</reference>
<dbReference type="Proteomes" id="UP000279307">
    <property type="component" value="Chromosome 7"/>
</dbReference>